<dbReference type="Proteomes" id="UP000183208">
    <property type="component" value="Unassembled WGS sequence"/>
</dbReference>
<dbReference type="EMBL" id="FNTI01000001">
    <property type="protein sequence ID" value="SEC42943.1"/>
    <property type="molecule type" value="Genomic_DNA"/>
</dbReference>
<evidence type="ECO:0000313" key="3">
    <source>
        <dbReference type="Proteomes" id="UP000183208"/>
    </source>
</evidence>
<accession>A0A1H4SFS8</accession>
<gene>
    <name evidence="2" type="ORF">SAMN05444171_1385</name>
</gene>
<name>A0A1H4SFS8_9BRAD</name>
<reference evidence="2 3" key="1">
    <citation type="submission" date="2016-10" db="EMBL/GenBank/DDBJ databases">
        <authorList>
            <person name="de Groot N.N."/>
        </authorList>
    </citation>
    <scope>NUCLEOTIDE SEQUENCE [LARGE SCALE GENOMIC DNA]</scope>
    <source>
        <strain evidence="2 3">GAS522</strain>
    </source>
</reference>
<evidence type="ECO:0000256" key="1">
    <source>
        <dbReference type="SAM" id="MobiDB-lite"/>
    </source>
</evidence>
<sequence>MSALFDELLAPGGTELIWRGRGPGRGIEMRRAFSGLFGRFFARAYLQRYHGFTWFVPIDGSPTILSNRARIVQKPGSSAEMPDWFCAQPGQVAVAEAKGSHQRSNVTAQTLPGPLKTAEKQIGGVVLEIRSFGRSGVEIWTARSVKGWAVMSRWGVEEPDRDAFQYVLDPSTDGEPLSDGDREHLVQDVARLHVAQTLEGLGYPDLASEFGVAGLEGAARPRQTATIEIEGEPPIKYLGAVVGPFGLLHLTLDRARVAAAAMPPELASQIRFVGMQIDDIRRLRDQSDLEPRPVRRSSDGTSVGPDGLVFAPIGRVRPLQIEI</sequence>
<proteinExistence type="predicted"/>
<feature type="compositionally biased region" description="Basic and acidic residues" evidence="1">
    <location>
        <begin position="284"/>
        <end position="298"/>
    </location>
</feature>
<protein>
    <submittedName>
        <fullName evidence="2">Uncharacterized protein</fullName>
    </submittedName>
</protein>
<feature type="region of interest" description="Disordered" evidence="1">
    <location>
        <begin position="284"/>
        <end position="303"/>
    </location>
</feature>
<dbReference type="AlphaFoldDB" id="A0A1H4SFS8"/>
<dbReference type="RefSeq" id="WP_244524951.1">
    <property type="nucleotide sequence ID" value="NZ_FNTI01000001.1"/>
</dbReference>
<evidence type="ECO:0000313" key="2">
    <source>
        <dbReference type="EMBL" id="SEC42943.1"/>
    </source>
</evidence>
<organism evidence="2 3">
    <name type="scientific">Bradyrhizobium lablabi</name>
    <dbReference type="NCBI Taxonomy" id="722472"/>
    <lineage>
        <taxon>Bacteria</taxon>
        <taxon>Pseudomonadati</taxon>
        <taxon>Pseudomonadota</taxon>
        <taxon>Alphaproteobacteria</taxon>
        <taxon>Hyphomicrobiales</taxon>
        <taxon>Nitrobacteraceae</taxon>
        <taxon>Bradyrhizobium</taxon>
    </lineage>
</organism>